<dbReference type="Pfam" id="PF04542">
    <property type="entry name" value="Sigma70_r2"/>
    <property type="match status" value="1"/>
</dbReference>
<evidence type="ECO:0000256" key="4">
    <source>
        <dbReference type="ARBA" id="ARBA00023163"/>
    </source>
</evidence>
<dbReference type="EMBL" id="JBHUCM010000029">
    <property type="protein sequence ID" value="MFD1541676.1"/>
    <property type="molecule type" value="Genomic_DNA"/>
</dbReference>
<proteinExistence type="predicted"/>
<accession>A0ABW4GHC9</accession>
<feature type="region of interest" description="Disordered" evidence="5">
    <location>
        <begin position="403"/>
        <end position="440"/>
    </location>
</feature>
<feature type="region of interest" description="Disordered" evidence="5">
    <location>
        <begin position="903"/>
        <end position="923"/>
    </location>
</feature>
<evidence type="ECO:0000259" key="6">
    <source>
        <dbReference type="Pfam" id="PF04542"/>
    </source>
</evidence>
<reference evidence="9" key="1">
    <citation type="journal article" date="2019" name="Int. J. Syst. Evol. Microbiol.">
        <title>The Global Catalogue of Microorganisms (GCM) 10K type strain sequencing project: providing services to taxonomists for standard genome sequencing and annotation.</title>
        <authorList>
            <consortium name="The Broad Institute Genomics Platform"/>
            <consortium name="The Broad Institute Genome Sequencing Center for Infectious Disease"/>
            <person name="Wu L."/>
            <person name="Ma J."/>
        </authorList>
    </citation>
    <scope>NUCLEOTIDE SEQUENCE [LARGE SCALE GENOMIC DNA]</scope>
    <source>
        <strain evidence="9">CGMCC 1.15399</strain>
    </source>
</reference>
<protein>
    <submittedName>
        <fullName evidence="8">Sigma factor</fullName>
    </submittedName>
</protein>
<feature type="compositionally biased region" description="Basic and acidic residues" evidence="5">
    <location>
        <begin position="417"/>
        <end position="426"/>
    </location>
</feature>
<evidence type="ECO:0000256" key="1">
    <source>
        <dbReference type="ARBA" id="ARBA00023015"/>
    </source>
</evidence>
<evidence type="ECO:0000256" key="3">
    <source>
        <dbReference type="ARBA" id="ARBA00023125"/>
    </source>
</evidence>
<evidence type="ECO:0000256" key="5">
    <source>
        <dbReference type="SAM" id="MobiDB-lite"/>
    </source>
</evidence>
<evidence type="ECO:0000313" key="8">
    <source>
        <dbReference type="EMBL" id="MFD1541676.1"/>
    </source>
</evidence>
<dbReference type="PANTHER" id="PTHR43133">
    <property type="entry name" value="RNA POLYMERASE ECF-TYPE SIGMA FACTO"/>
    <property type="match status" value="1"/>
</dbReference>
<evidence type="ECO:0000256" key="2">
    <source>
        <dbReference type="ARBA" id="ARBA00023082"/>
    </source>
</evidence>
<keyword evidence="9" id="KW-1185">Reference proteome</keyword>
<evidence type="ECO:0000259" key="7">
    <source>
        <dbReference type="Pfam" id="PF13490"/>
    </source>
</evidence>
<keyword evidence="2" id="KW-0731">Sigma factor</keyword>
<dbReference type="Proteomes" id="UP001597097">
    <property type="component" value="Unassembled WGS sequence"/>
</dbReference>
<keyword evidence="3" id="KW-0238">DNA-binding</keyword>
<dbReference type="InterPro" id="IPR027383">
    <property type="entry name" value="Znf_put"/>
</dbReference>
<sequence length="1088" mass="111474">MSGESPSPSPSPSPSLSDADLLHAVRAGDATAYHELHERHVAAARSLARQLVRGEAEVEDVVAESFTKILDLVGRGGGPQAGFRTYLLTVVRRTVHDRTRVANCPVPAGETFDPDVPFVDPALIGLEQSLIAKAFLSLPERWRAVLWHTEVEHSPLADVAVLLGLPANGVTELTRRALAGLRQAYLRIRLTAPTRHACRPVLFTMSRYVRGGLARRASKAVDEHVKDCPECRAVLLELTDVNRGLRVIIGPMIAGPVFAGYATALAKTRTASCGSDGLGWILRLPLGWVWRVLGGIGRGPKYVVGGIGWASRGVVAWVGRVFGNVAGWVGRVSERLVGRVGRVLLGWVCVRGEGGQVPRRVLGWVRRVPTYAQAAIASGTAAAVAAAAMFALITAEDPVRRPVAKPVASAGPPPVRPLEDPTRPAPERPAAPPGQRPHGPRLHATIGALGALVRDRPGIIAIRLRNSGNAPTREIEAAVDLPTGVTLIPSGHHARGAAAGVALRRPGGYGGGVALERSRGYGMGMAAGVVPSAIYGRGAAAAAMPSATYGRRAAVGVALERLGGHGGDVTAGVMSSAVHGGGVAAGVALGRLGGHGRDVAAGAVPPGGYGRGVAVVTPVGTRGGWSCRPARQGATCVRGPLKAARKTAVFLRVQVAAQAPQGAGPAVRITSGSLRAAAHSAAGVRQVGASARFAADGKVTVRAIGNSMLSCPAGRDGCAEVGQRQGERQGDRWDGGLWPMDAVDEDGVAGTYASSGATLRRPPGGRVVWAGLYWSAGGESAGPISLRPPGRRRYLSIRPEQVTVSELPSGFAYQAFADVTGLVGSARRDGMWWAADLPMREGAARHAGWSLVMIVTDPAGPYSHAVVLDTATVVGGEADQVRIPLGGLVSAGSAARMPRGGLVPTSSPTGGPVPAGSPARVPRGSPFAMASPVRVPRGGPFPTGSPAGGPVLRASAAQIPQGGPVPAGSGAHIPQGGPVSAGSGARIPQGRAVRKSSPARIEMVTWEGDADLGGDRLSLGSGALTPAGGDRDAGNVFDSSSNGAKGMTFGVDVDTFGAELGNDPALAIATREDVVLFAIAAVCVRARS</sequence>
<name>A0ABW4GHC9_9ACTN</name>
<gene>
    <name evidence="8" type="ORF">ACFSJ0_31815</name>
</gene>
<feature type="domain" description="RNA polymerase sigma-70 region 2" evidence="6">
    <location>
        <begin position="36"/>
        <end position="100"/>
    </location>
</feature>
<dbReference type="InterPro" id="IPR007627">
    <property type="entry name" value="RNA_pol_sigma70_r2"/>
</dbReference>
<keyword evidence="4" id="KW-0804">Transcription</keyword>
<organism evidence="8 9">
    <name type="scientific">Nonomuraea guangzhouensis</name>
    <dbReference type="NCBI Taxonomy" id="1291555"/>
    <lineage>
        <taxon>Bacteria</taxon>
        <taxon>Bacillati</taxon>
        <taxon>Actinomycetota</taxon>
        <taxon>Actinomycetes</taxon>
        <taxon>Streptosporangiales</taxon>
        <taxon>Streptosporangiaceae</taxon>
        <taxon>Nonomuraea</taxon>
    </lineage>
</organism>
<feature type="region of interest" description="Disordered" evidence="5">
    <location>
        <begin position="959"/>
        <end position="997"/>
    </location>
</feature>
<keyword evidence="1" id="KW-0805">Transcription regulation</keyword>
<dbReference type="RefSeq" id="WP_219534461.1">
    <property type="nucleotide sequence ID" value="NZ_JAHKRM010000022.1"/>
</dbReference>
<evidence type="ECO:0000313" key="9">
    <source>
        <dbReference type="Proteomes" id="UP001597097"/>
    </source>
</evidence>
<comment type="caution">
    <text evidence="8">The sequence shown here is derived from an EMBL/GenBank/DDBJ whole genome shotgun (WGS) entry which is preliminary data.</text>
</comment>
<dbReference type="Pfam" id="PF13490">
    <property type="entry name" value="zf-HC2"/>
    <property type="match status" value="1"/>
</dbReference>
<feature type="domain" description="Putative zinc-finger" evidence="7">
    <location>
        <begin position="198"/>
        <end position="232"/>
    </location>
</feature>
<dbReference type="PANTHER" id="PTHR43133:SF8">
    <property type="entry name" value="RNA POLYMERASE SIGMA FACTOR HI_1459-RELATED"/>
    <property type="match status" value="1"/>
</dbReference>
<dbReference type="InterPro" id="IPR039425">
    <property type="entry name" value="RNA_pol_sigma-70-like"/>
</dbReference>